<sequence>MPDMTQPRFSPTPDNSAQPNDMPHEYWASLMYDQSMTGDRATLPLGNTWRFRSRPGLTVRRIVTP</sequence>
<protein>
    <submittedName>
        <fullName evidence="2">Beta-galactosidase</fullName>
    </submittedName>
</protein>
<evidence type="ECO:0000313" key="2">
    <source>
        <dbReference type="EMBL" id="BAT28692.1"/>
    </source>
</evidence>
<dbReference type="EMBL" id="LC066377">
    <property type="protein sequence ID" value="BAT28692.1"/>
    <property type="molecule type" value="Genomic_DNA"/>
</dbReference>
<dbReference type="OrthoDB" id="9796221at2"/>
<accession>A0A0P0Z3P3</accession>
<dbReference type="RefSeq" id="WP_062225741.1">
    <property type="nucleotide sequence ID" value="NZ_BBWR01000002.1"/>
</dbReference>
<organism evidence="2">
    <name type="scientific">Aureimonas frigidaquae</name>
    <dbReference type="NCBI Taxonomy" id="424757"/>
    <lineage>
        <taxon>Bacteria</taxon>
        <taxon>Pseudomonadati</taxon>
        <taxon>Pseudomonadota</taxon>
        <taxon>Alphaproteobacteria</taxon>
        <taxon>Hyphomicrobiales</taxon>
        <taxon>Aurantimonadaceae</taxon>
        <taxon>Aureimonas</taxon>
    </lineage>
</organism>
<proteinExistence type="predicted"/>
<name>A0A0P0Z3P3_9HYPH</name>
<evidence type="ECO:0000256" key="1">
    <source>
        <dbReference type="SAM" id="MobiDB-lite"/>
    </source>
</evidence>
<reference evidence="2" key="1">
    <citation type="journal article" date="2015" name="Proc. Natl. Acad. Sci. U.S.A.">
        <title>Bacterial clade with the ribosomal RNA operon on a small plasmid rather than the chromosome.</title>
        <authorList>
            <person name="Anda M."/>
            <person name="Ohtsubo Y."/>
            <person name="Okubo T."/>
            <person name="Sugawara M."/>
            <person name="Nagata Y."/>
            <person name="Tsuda M."/>
            <person name="Minamisawa K."/>
            <person name="Mitsui H."/>
        </authorList>
    </citation>
    <scope>NUCLEOTIDE SEQUENCE</scope>
    <source>
        <strain evidence="2">JCM 14755</strain>
    </source>
</reference>
<feature type="compositionally biased region" description="Polar residues" evidence="1">
    <location>
        <begin position="7"/>
        <end position="19"/>
    </location>
</feature>
<feature type="region of interest" description="Disordered" evidence="1">
    <location>
        <begin position="1"/>
        <end position="23"/>
    </location>
</feature>
<dbReference type="AlphaFoldDB" id="A0A0P0Z3P3"/>